<keyword evidence="1" id="KW-0812">Transmembrane</keyword>
<evidence type="ECO:0000313" key="2">
    <source>
        <dbReference type="EMBL" id="GBG20167.1"/>
    </source>
</evidence>
<dbReference type="PANTHER" id="PTHR35984">
    <property type="entry name" value="PERIPLASMIC SERINE PROTEASE"/>
    <property type="match status" value="1"/>
</dbReference>
<dbReference type="EMBL" id="BDUD01000001">
    <property type="protein sequence ID" value="GBG20167.1"/>
    <property type="molecule type" value="Genomic_DNA"/>
</dbReference>
<organism evidence="2 3">
    <name type="scientific">Nostoc commune NIES-4072</name>
    <dbReference type="NCBI Taxonomy" id="2005467"/>
    <lineage>
        <taxon>Bacteria</taxon>
        <taxon>Bacillati</taxon>
        <taxon>Cyanobacteriota</taxon>
        <taxon>Cyanophyceae</taxon>
        <taxon>Nostocales</taxon>
        <taxon>Nostocaceae</taxon>
        <taxon>Nostoc</taxon>
    </lineage>
</organism>
<protein>
    <recommendedName>
        <fullName evidence="4">ClpP class periplasmic serine protease</fullName>
    </recommendedName>
</protein>
<dbReference type="AlphaFoldDB" id="A0A2R5FN17"/>
<reference evidence="2 3" key="1">
    <citation type="submission" date="2017-06" db="EMBL/GenBank/DDBJ databases">
        <title>Genome sequencing of cyanobaciteial culture collection at National Institute for Environmental Studies (NIES).</title>
        <authorList>
            <person name="Hirose Y."/>
            <person name="Shimura Y."/>
            <person name="Fujisawa T."/>
            <person name="Nakamura Y."/>
            <person name="Kawachi M."/>
        </authorList>
    </citation>
    <scope>NUCLEOTIDE SEQUENCE [LARGE SCALE GENOMIC DNA]</scope>
    <source>
        <strain evidence="2 3">NIES-4072</strain>
    </source>
</reference>
<dbReference type="InterPro" id="IPR002825">
    <property type="entry name" value="Pept_S49_ser-pept_pro"/>
</dbReference>
<evidence type="ECO:0000313" key="3">
    <source>
        <dbReference type="Proteomes" id="UP000245124"/>
    </source>
</evidence>
<keyword evidence="3" id="KW-1185">Reference proteome</keyword>
<sequence length="310" mass="35073">MTTTVIFEQKLIFMGFGIGDLFWIFLLLTSLQPLWQKRQVEYRRLRALQQFQQERKSRVILLIHRQESISFLGIPLSRYITIEDSEQILRAIRLTPPDVPIDLILHTPGGLVLATEQIARALIRHQAKVTVFVPHYAMSGGTMLALASDEIIMDANAVLGPVDPQLGNYPAASILKVVEDKPIGEIDDQTLIMADLSRKAIQQVQRFVRTLLKDSIPKQKVLPENIESIIEALTTGRVTHDYPITIEEATEMGLPVTVGLPHSIYDLMDLYPQPQGGRPSVQYIPMPYNDRRPILPMPKGRPLEEPNQMT</sequence>
<comment type="caution">
    <text evidence="2">The sequence shown here is derived from an EMBL/GenBank/DDBJ whole genome shotgun (WGS) entry which is preliminary data.</text>
</comment>
<feature type="transmembrane region" description="Helical" evidence="1">
    <location>
        <begin position="12"/>
        <end position="35"/>
    </location>
</feature>
<dbReference type="GO" id="GO:0016020">
    <property type="term" value="C:membrane"/>
    <property type="evidence" value="ECO:0007669"/>
    <property type="project" value="InterPro"/>
</dbReference>
<dbReference type="SUPFAM" id="SSF52096">
    <property type="entry name" value="ClpP/crotonase"/>
    <property type="match status" value="1"/>
</dbReference>
<dbReference type="PANTHER" id="PTHR35984:SF1">
    <property type="entry name" value="PERIPLASMIC SERINE PROTEASE"/>
    <property type="match status" value="1"/>
</dbReference>
<evidence type="ECO:0000256" key="1">
    <source>
        <dbReference type="SAM" id="Phobius"/>
    </source>
</evidence>
<keyword evidence="1" id="KW-1133">Transmembrane helix</keyword>
<accession>A0A2R5FN17</accession>
<dbReference type="Pfam" id="PF01972">
    <property type="entry name" value="SDH_protease"/>
    <property type="match status" value="1"/>
</dbReference>
<dbReference type="InterPro" id="IPR029045">
    <property type="entry name" value="ClpP/crotonase-like_dom_sf"/>
</dbReference>
<dbReference type="Gene3D" id="3.90.226.10">
    <property type="entry name" value="2-enoyl-CoA Hydratase, Chain A, domain 1"/>
    <property type="match status" value="1"/>
</dbReference>
<keyword evidence="1" id="KW-0472">Membrane</keyword>
<gene>
    <name evidence="2" type="ORF">NIES4072_38420</name>
</gene>
<dbReference type="NCBIfam" id="NF047768">
    <property type="entry name" value="Clp_like_SDH"/>
    <property type="match status" value="1"/>
</dbReference>
<proteinExistence type="predicted"/>
<dbReference type="Proteomes" id="UP000245124">
    <property type="component" value="Unassembled WGS sequence"/>
</dbReference>
<evidence type="ECO:0008006" key="4">
    <source>
        <dbReference type="Google" id="ProtNLM"/>
    </source>
</evidence>
<name>A0A2R5FN17_NOSCO</name>